<gene>
    <name evidence="1" type="ORF">UFOPK2579_00050</name>
</gene>
<evidence type="ECO:0000313" key="1">
    <source>
        <dbReference type="EMBL" id="CAB4684709.1"/>
    </source>
</evidence>
<accession>A0A6J6NEM6</accession>
<protein>
    <submittedName>
        <fullName evidence="1">Unannotated protein</fullName>
    </submittedName>
</protein>
<proteinExistence type="predicted"/>
<sequence>MSMSGGVLTMELIEVPMTGRELSTAIARHGELVVSHRGTRLTRGLELGEEIVILDAGGEYHSAHVTDLEFDLEDTRYILSLGVRLPPEHAGERIDDSLGTPEAHGLYSTQSILDLLAELRDER</sequence>
<dbReference type="AlphaFoldDB" id="A0A6J6NEM6"/>
<reference evidence="1" key="1">
    <citation type="submission" date="2020-05" db="EMBL/GenBank/DDBJ databases">
        <authorList>
            <person name="Chiriac C."/>
            <person name="Salcher M."/>
            <person name="Ghai R."/>
            <person name="Kavagutti S V."/>
        </authorList>
    </citation>
    <scope>NUCLEOTIDE SEQUENCE</scope>
</reference>
<name>A0A6J6NEM6_9ZZZZ</name>
<organism evidence="1">
    <name type="scientific">freshwater metagenome</name>
    <dbReference type="NCBI Taxonomy" id="449393"/>
    <lineage>
        <taxon>unclassified sequences</taxon>
        <taxon>metagenomes</taxon>
        <taxon>ecological metagenomes</taxon>
    </lineage>
</organism>
<dbReference type="EMBL" id="CAEZXR010000003">
    <property type="protein sequence ID" value="CAB4684709.1"/>
    <property type="molecule type" value="Genomic_DNA"/>
</dbReference>